<sequence length="268" mass="29661">MPKPLSELPLACASRIEWLLTDVDDTLTWQGKLPPDTLTALQHLEDVGVKVVAVTGACAGWCDQIARLWPLHGVIGENGAFWMRKDDNAFHINYLRNRVEMQKDQKALYQAISEILSDYPEIQFAQDQAFRFSDVAVDLGQDVTAVSTQLKSEIAHRVRNIKVNGSYVNATLSSIHLNAWVGDYSKRATGEAYVRSHNQGELPELSKLAYVGDSLNDEGMFAWLSTTIGVANITPVLNQLDAQPAYLTERRGGFGFAQLAKVIVKAKS</sequence>
<dbReference type="NCBIfam" id="TIGR01484">
    <property type="entry name" value="HAD-SF-IIB"/>
    <property type="match status" value="1"/>
</dbReference>
<accession>A0ABY5LP59</accession>
<reference evidence="1" key="1">
    <citation type="submission" date="2022-07" db="EMBL/GenBank/DDBJ databases">
        <title>Complete genome of Vibrio japonicus strain JCM 31412T and phylogenomic assessment of the Nereis clade of the genus Vibrio.</title>
        <authorList>
            <person name="Shlafstein M.D."/>
            <person name="Emsley S.A."/>
            <person name="Ushijima B."/>
            <person name="Videau P."/>
            <person name="Saw J.H."/>
        </authorList>
    </citation>
    <scope>NUCLEOTIDE SEQUENCE</scope>
    <source>
        <strain evidence="1">JCM 31412</strain>
    </source>
</reference>
<dbReference type="InterPro" id="IPR006379">
    <property type="entry name" value="HAD-SF_hydro_IIB"/>
</dbReference>
<dbReference type="InterPro" id="IPR023214">
    <property type="entry name" value="HAD_sf"/>
</dbReference>
<gene>
    <name evidence="1" type="ORF">NP165_14980</name>
</gene>
<organism evidence="1 2">
    <name type="scientific">Vibrio japonicus</name>
    <dbReference type="NCBI Taxonomy" id="1824638"/>
    <lineage>
        <taxon>Bacteria</taxon>
        <taxon>Pseudomonadati</taxon>
        <taxon>Pseudomonadota</taxon>
        <taxon>Gammaproteobacteria</taxon>
        <taxon>Vibrionales</taxon>
        <taxon>Vibrionaceae</taxon>
        <taxon>Vibrio</taxon>
    </lineage>
</organism>
<keyword evidence="2" id="KW-1185">Reference proteome</keyword>
<dbReference type="InterPro" id="IPR036412">
    <property type="entry name" value="HAD-like_sf"/>
</dbReference>
<dbReference type="Pfam" id="PF08282">
    <property type="entry name" value="Hydrolase_3"/>
    <property type="match status" value="1"/>
</dbReference>
<proteinExistence type="predicted"/>
<protein>
    <submittedName>
        <fullName evidence="1">HAD-IIB family hydrolase</fullName>
    </submittedName>
</protein>
<dbReference type="SUPFAM" id="SSF56784">
    <property type="entry name" value="HAD-like"/>
    <property type="match status" value="1"/>
</dbReference>
<keyword evidence="1" id="KW-0378">Hydrolase</keyword>
<dbReference type="GO" id="GO:0016787">
    <property type="term" value="F:hydrolase activity"/>
    <property type="evidence" value="ECO:0007669"/>
    <property type="project" value="UniProtKB-KW"/>
</dbReference>
<dbReference type="EMBL" id="CP102097">
    <property type="protein sequence ID" value="UUM32862.1"/>
    <property type="molecule type" value="Genomic_DNA"/>
</dbReference>
<evidence type="ECO:0000313" key="1">
    <source>
        <dbReference type="EMBL" id="UUM32862.1"/>
    </source>
</evidence>
<name>A0ABY5LP59_9VIBR</name>
<evidence type="ECO:0000313" key="2">
    <source>
        <dbReference type="Proteomes" id="UP001058602"/>
    </source>
</evidence>
<dbReference type="RefSeq" id="WP_257086563.1">
    <property type="nucleotide sequence ID" value="NZ_CP102097.1"/>
</dbReference>
<dbReference type="Proteomes" id="UP001058602">
    <property type="component" value="Chromosome 2"/>
</dbReference>
<dbReference type="Gene3D" id="3.40.50.1000">
    <property type="entry name" value="HAD superfamily/HAD-like"/>
    <property type="match status" value="2"/>
</dbReference>